<dbReference type="NCBIfam" id="NF001543">
    <property type="entry name" value="PRK00373.1-2"/>
    <property type="match status" value="1"/>
</dbReference>
<evidence type="ECO:0000256" key="3">
    <source>
        <dbReference type="ARBA" id="ARBA00023065"/>
    </source>
</evidence>
<gene>
    <name evidence="4" type="primary">ntpD_19</name>
    <name evidence="4" type="ORF">SDC9_144669</name>
</gene>
<keyword evidence="3" id="KW-0406">Ion transport</keyword>
<comment type="similarity">
    <text evidence="1">Belongs to the V-ATPase D subunit family.</text>
</comment>
<organism evidence="4">
    <name type="scientific">bioreactor metagenome</name>
    <dbReference type="NCBI Taxonomy" id="1076179"/>
    <lineage>
        <taxon>unclassified sequences</taxon>
        <taxon>metagenomes</taxon>
        <taxon>ecological metagenomes</taxon>
    </lineage>
</organism>
<dbReference type="GO" id="GO:0046961">
    <property type="term" value="F:proton-transporting ATPase activity, rotational mechanism"/>
    <property type="evidence" value="ECO:0007669"/>
    <property type="project" value="InterPro"/>
</dbReference>
<dbReference type="Gene3D" id="1.10.287.3240">
    <property type="match status" value="1"/>
</dbReference>
<dbReference type="Pfam" id="PF01813">
    <property type="entry name" value="ATP-synt_D"/>
    <property type="match status" value="1"/>
</dbReference>
<dbReference type="NCBIfam" id="TIGR00309">
    <property type="entry name" value="V_ATPase_subD"/>
    <property type="match status" value="1"/>
</dbReference>
<sequence>MPAKTVNPTRMELTRLKGRLKTATRGHKLLKDKRDELMKQFLDIVRENRALRRKVEETLMRAHGSFTVASALMSSETLEQSLLYPKQSVELNMTFKNIMSVNVPIYEFKTKSDNPGEIYPYGFATTSGELDGAVEALAAVFQDMLKLAEIEKTSQLLAEEIEKTRRRVNALEYVMIPQMQESIKYISMKLDENERAATVRLMKVKDMLLEEALEEKRATDAKELEEFKKREIEGTEE</sequence>
<accession>A0A645E7D8</accession>
<keyword evidence="2" id="KW-0813">Transport</keyword>
<reference evidence="4" key="1">
    <citation type="submission" date="2019-08" db="EMBL/GenBank/DDBJ databases">
        <authorList>
            <person name="Kucharzyk K."/>
            <person name="Murdoch R.W."/>
            <person name="Higgins S."/>
            <person name="Loffler F."/>
        </authorList>
    </citation>
    <scope>NUCLEOTIDE SEQUENCE</scope>
</reference>
<dbReference type="HAMAP" id="MF_00271">
    <property type="entry name" value="ATP_synth_D_arch"/>
    <property type="match status" value="1"/>
</dbReference>
<protein>
    <submittedName>
        <fullName evidence="4">V-type sodium ATPase subunit D</fullName>
    </submittedName>
</protein>
<evidence type="ECO:0000256" key="1">
    <source>
        <dbReference type="ARBA" id="ARBA00005850"/>
    </source>
</evidence>
<proteinExistence type="inferred from homology"/>
<dbReference type="EMBL" id="VSSQ01043769">
    <property type="protein sequence ID" value="MPM97496.1"/>
    <property type="molecule type" value="Genomic_DNA"/>
</dbReference>
<dbReference type="FunFam" id="1.10.287.3240:FF:000007">
    <property type="entry name" value="V-type ATP synthase subunit D"/>
    <property type="match status" value="1"/>
</dbReference>
<name>A0A645E7D8_9ZZZZ</name>
<evidence type="ECO:0000313" key="4">
    <source>
        <dbReference type="EMBL" id="MPM97496.1"/>
    </source>
</evidence>
<evidence type="ECO:0000256" key="2">
    <source>
        <dbReference type="ARBA" id="ARBA00022448"/>
    </source>
</evidence>
<dbReference type="AlphaFoldDB" id="A0A645E7D8"/>
<dbReference type="PANTHER" id="PTHR11671">
    <property type="entry name" value="V-TYPE ATP SYNTHASE SUBUNIT D"/>
    <property type="match status" value="1"/>
</dbReference>
<dbReference type="InterPro" id="IPR002699">
    <property type="entry name" value="V_ATPase_D"/>
</dbReference>
<comment type="caution">
    <text evidence="4">The sequence shown here is derived from an EMBL/GenBank/DDBJ whole genome shotgun (WGS) entry which is preliminary data.</text>
</comment>